<proteinExistence type="predicted"/>
<evidence type="ECO:0000256" key="1">
    <source>
        <dbReference type="ARBA" id="ARBA00004141"/>
    </source>
</evidence>
<comment type="subcellular location">
    <subcellularLocation>
        <location evidence="1">Membrane</location>
        <topology evidence="1">Multi-pass membrane protein</topology>
    </subcellularLocation>
</comment>
<evidence type="ECO:0000256" key="2">
    <source>
        <dbReference type="ARBA" id="ARBA00022692"/>
    </source>
</evidence>
<name>A0AAE0WLT8_9PEZI</name>
<keyword evidence="4 6" id="KW-0472">Membrane</keyword>
<dbReference type="GO" id="GO:0016020">
    <property type="term" value="C:membrane"/>
    <property type="evidence" value="ECO:0007669"/>
    <property type="project" value="UniProtKB-SubCell"/>
</dbReference>
<feature type="transmembrane region" description="Helical" evidence="6">
    <location>
        <begin position="293"/>
        <end position="318"/>
    </location>
</feature>
<feature type="transmembrane region" description="Helical" evidence="6">
    <location>
        <begin position="330"/>
        <end position="350"/>
    </location>
</feature>
<dbReference type="EMBL" id="JAUTXT010000021">
    <property type="protein sequence ID" value="KAK3674057.1"/>
    <property type="molecule type" value="Genomic_DNA"/>
</dbReference>
<protein>
    <submittedName>
        <fullName evidence="7">Uncharacterized protein</fullName>
    </submittedName>
</protein>
<organism evidence="7 8">
    <name type="scientific">Recurvomyces mirabilis</name>
    <dbReference type="NCBI Taxonomy" id="574656"/>
    <lineage>
        <taxon>Eukaryota</taxon>
        <taxon>Fungi</taxon>
        <taxon>Dikarya</taxon>
        <taxon>Ascomycota</taxon>
        <taxon>Pezizomycotina</taxon>
        <taxon>Dothideomycetes</taxon>
        <taxon>Dothideomycetidae</taxon>
        <taxon>Mycosphaerellales</taxon>
        <taxon>Teratosphaeriaceae</taxon>
        <taxon>Recurvomyces</taxon>
    </lineage>
</organism>
<feature type="transmembrane region" description="Helical" evidence="6">
    <location>
        <begin position="205"/>
        <end position="225"/>
    </location>
</feature>
<dbReference type="SUPFAM" id="SSF103473">
    <property type="entry name" value="MFS general substrate transporter"/>
    <property type="match status" value="1"/>
</dbReference>
<evidence type="ECO:0000313" key="7">
    <source>
        <dbReference type="EMBL" id="KAK3674057.1"/>
    </source>
</evidence>
<dbReference type="AlphaFoldDB" id="A0AAE0WLT8"/>
<evidence type="ECO:0000256" key="5">
    <source>
        <dbReference type="SAM" id="MobiDB-lite"/>
    </source>
</evidence>
<evidence type="ECO:0000256" key="6">
    <source>
        <dbReference type="SAM" id="Phobius"/>
    </source>
</evidence>
<feature type="transmembrane region" description="Helical" evidence="6">
    <location>
        <begin position="237"/>
        <end position="261"/>
    </location>
</feature>
<dbReference type="InterPro" id="IPR036259">
    <property type="entry name" value="MFS_trans_sf"/>
</dbReference>
<keyword evidence="3 6" id="KW-1133">Transmembrane helix</keyword>
<feature type="region of interest" description="Disordered" evidence="5">
    <location>
        <begin position="1"/>
        <end position="30"/>
    </location>
</feature>
<gene>
    <name evidence="7" type="ORF">LTR78_005904</name>
</gene>
<dbReference type="Proteomes" id="UP001274830">
    <property type="component" value="Unassembled WGS sequence"/>
</dbReference>
<dbReference type="PANTHER" id="PTHR42718:SF1">
    <property type="entry name" value="LOW AFFINITY AMMONIUM TRANSPORTER"/>
    <property type="match status" value="1"/>
</dbReference>
<keyword evidence="2 6" id="KW-0812">Transmembrane</keyword>
<sequence length="446" mass="47801">MPSYGGPGSLSPQKPHEKLRFVPQPPQKPHNNTAVMTSLFLQPNLTGAYIYLTCLRDNATPTNVSTRHLADTDQPWQAQKRLRICHYNNTLNARPGLDTTSSQFAGPTKAELNLASKHDEAPLQLPDTFGKEVLFLSVICSSQLLTQAGLAMSIVPSHIIGASFDIQDESELSWFSAAYSLTIGTFILVAGRLGDVFVLRLDSGFTMACIAAGWASFGIYTFYSLGFLEVQRGHGPLLATAMFTPICVSGLCAAIATGLALTYLRASTVMLIAMAAFFVGGIIFATMPVEQTYWAQTFVGTVILPWGMDMSFPAAAIILSSTMPQKHQGLAASLVNTFVNYAISIGLGLGGTVETQVNRAGSDILRGYRGASYTGVGFSGLGGAVALVFCCMEYSRSTASELSPTIHQFKLEEVWDGTSARSQGRGCSIEQYHEGSVRLTKCSPVG</sequence>
<feature type="transmembrane region" description="Helical" evidence="6">
    <location>
        <begin position="268"/>
        <end position="287"/>
    </location>
</feature>
<feature type="transmembrane region" description="Helical" evidence="6">
    <location>
        <begin position="174"/>
        <end position="193"/>
    </location>
</feature>
<feature type="transmembrane region" description="Helical" evidence="6">
    <location>
        <begin position="370"/>
        <end position="392"/>
    </location>
</feature>
<reference evidence="7" key="1">
    <citation type="submission" date="2023-07" db="EMBL/GenBank/DDBJ databases">
        <title>Black Yeasts Isolated from many extreme environments.</title>
        <authorList>
            <person name="Coleine C."/>
            <person name="Stajich J.E."/>
            <person name="Selbmann L."/>
        </authorList>
    </citation>
    <scope>NUCLEOTIDE SEQUENCE</scope>
    <source>
        <strain evidence="7">CCFEE 5485</strain>
    </source>
</reference>
<accession>A0AAE0WLT8</accession>
<dbReference type="PANTHER" id="PTHR42718">
    <property type="entry name" value="MAJOR FACILITATOR SUPERFAMILY MULTIDRUG TRANSPORTER MFSC"/>
    <property type="match status" value="1"/>
</dbReference>
<dbReference type="Gene3D" id="1.20.1250.20">
    <property type="entry name" value="MFS general substrate transporter like domains"/>
    <property type="match status" value="1"/>
</dbReference>
<evidence type="ECO:0000256" key="4">
    <source>
        <dbReference type="ARBA" id="ARBA00023136"/>
    </source>
</evidence>
<evidence type="ECO:0000313" key="8">
    <source>
        <dbReference type="Proteomes" id="UP001274830"/>
    </source>
</evidence>
<keyword evidence="8" id="KW-1185">Reference proteome</keyword>
<comment type="caution">
    <text evidence="7">The sequence shown here is derived from an EMBL/GenBank/DDBJ whole genome shotgun (WGS) entry which is preliminary data.</text>
</comment>
<evidence type="ECO:0000256" key="3">
    <source>
        <dbReference type="ARBA" id="ARBA00022989"/>
    </source>
</evidence>